<reference evidence="2" key="1">
    <citation type="journal article" date="2021" name="Nat. Commun.">
        <title>Genetic determinants of endophytism in the Arabidopsis root mycobiome.</title>
        <authorList>
            <person name="Mesny F."/>
            <person name="Miyauchi S."/>
            <person name="Thiergart T."/>
            <person name="Pickel B."/>
            <person name="Atanasova L."/>
            <person name="Karlsson M."/>
            <person name="Huettel B."/>
            <person name="Barry K.W."/>
            <person name="Haridas S."/>
            <person name="Chen C."/>
            <person name="Bauer D."/>
            <person name="Andreopoulos W."/>
            <person name="Pangilinan J."/>
            <person name="LaButti K."/>
            <person name="Riley R."/>
            <person name="Lipzen A."/>
            <person name="Clum A."/>
            <person name="Drula E."/>
            <person name="Henrissat B."/>
            <person name="Kohler A."/>
            <person name="Grigoriev I.V."/>
            <person name="Martin F.M."/>
            <person name="Hacquard S."/>
        </authorList>
    </citation>
    <scope>NUCLEOTIDE SEQUENCE</scope>
    <source>
        <strain evidence="2">MPI-CAGE-CH-0243</strain>
    </source>
</reference>
<proteinExistence type="predicted"/>
<sequence length="333" mass="35409">MLSSTLGISLFGLSTFLASAAPLCPETIDVAGGGLPNSTLPSTVSESGIREIQLAQFLENLEVEFFTTGLTNITDWGTTGYSNDSVEIVGKIAAQEQVHRESLSTLLDAYEGAIIPPCNYSFPVASTEDFFQLANLIGSAGIGATIGLSERLALTDPMLARLVASILTVESRHAAFFRHVQGEVPNPTPFDTGSNDIWAYNIALSFIVPGSCPVEVPIPALPKLNATQHEQATVWHANSTTGTNSAMLQQFSWDPTQTPFVVEEGKELLVGWVNQANVPTYTPLSITSWGEGTSTVPQGMNGIAFAVITTQQYDNVNDLAFGTLAGPVVVRVS</sequence>
<dbReference type="PANTHER" id="PTHR38705:SF1">
    <property type="entry name" value="PROTEIN RDS1"/>
    <property type="match status" value="1"/>
</dbReference>
<name>A0A9P9CXD3_9PLEO</name>
<dbReference type="Pfam" id="PF13668">
    <property type="entry name" value="Ferritin_2"/>
    <property type="match status" value="1"/>
</dbReference>
<feature type="signal peptide" evidence="1">
    <location>
        <begin position="1"/>
        <end position="20"/>
    </location>
</feature>
<evidence type="ECO:0000256" key="1">
    <source>
        <dbReference type="SAM" id="SignalP"/>
    </source>
</evidence>
<dbReference type="PANTHER" id="PTHR38705">
    <property type="entry name" value="PROTEIN RDS1"/>
    <property type="match status" value="1"/>
</dbReference>
<dbReference type="CDD" id="cd00657">
    <property type="entry name" value="Ferritin_like"/>
    <property type="match status" value="1"/>
</dbReference>
<dbReference type="InterPro" id="IPR039254">
    <property type="entry name" value="Rds1"/>
</dbReference>
<dbReference type="OrthoDB" id="1001765at2759"/>
<dbReference type="AlphaFoldDB" id="A0A9P9CXD3"/>
<comment type="caution">
    <text evidence="2">The sequence shown here is derived from an EMBL/GenBank/DDBJ whole genome shotgun (WGS) entry which is preliminary data.</text>
</comment>
<keyword evidence="1" id="KW-0732">Signal</keyword>
<accession>A0A9P9CXD3</accession>
<keyword evidence="3" id="KW-1185">Reference proteome</keyword>
<evidence type="ECO:0000313" key="2">
    <source>
        <dbReference type="EMBL" id="KAH7108744.1"/>
    </source>
</evidence>
<dbReference type="EMBL" id="JAGMWT010000036">
    <property type="protein sequence ID" value="KAH7108744.1"/>
    <property type="molecule type" value="Genomic_DNA"/>
</dbReference>
<dbReference type="Proteomes" id="UP000700596">
    <property type="component" value="Unassembled WGS sequence"/>
</dbReference>
<evidence type="ECO:0000313" key="3">
    <source>
        <dbReference type="Proteomes" id="UP000700596"/>
    </source>
</evidence>
<gene>
    <name evidence="2" type="ORF">B0J11DRAFT_449448</name>
</gene>
<feature type="chain" id="PRO_5040170978" evidence="1">
    <location>
        <begin position="21"/>
        <end position="333"/>
    </location>
</feature>
<organism evidence="2 3">
    <name type="scientific">Dendryphion nanum</name>
    <dbReference type="NCBI Taxonomy" id="256645"/>
    <lineage>
        <taxon>Eukaryota</taxon>
        <taxon>Fungi</taxon>
        <taxon>Dikarya</taxon>
        <taxon>Ascomycota</taxon>
        <taxon>Pezizomycotina</taxon>
        <taxon>Dothideomycetes</taxon>
        <taxon>Pleosporomycetidae</taxon>
        <taxon>Pleosporales</taxon>
        <taxon>Torulaceae</taxon>
        <taxon>Dendryphion</taxon>
    </lineage>
</organism>
<protein>
    <submittedName>
        <fullName evidence="2">Ferritin-like domain-containing protein</fullName>
    </submittedName>
</protein>